<comment type="caution">
    <text evidence="3">The sequence shown here is derived from an EMBL/GenBank/DDBJ whole genome shotgun (WGS) entry which is preliminary data.</text>
</comment>
<feature type="chain" id="PRO_5018047445" description="Lipoprotein" evidence="2">
    <location>
        <begin position="21"/>
        <end position="72"/>
    </location>
</feature>
<accession>A0A3N7HU58</accession>
<dbReference type="Proteomes" id="UP000267464">
    <property type="component" value="Unassembled WGS sequence"/>
</dbReference>
<reference evidence="3 4" key="2">
    <citation type="submission" date="2018-12" db="EMBL/GenBank/DDBJ databases">
        <title>Rhizobacter gummiphilus sp. nov., a rubber-degrading bacterium isolated from the soil of a botanical garden in Japan.</title>
        <authorList>
            <person name="Shunsuke S.S."/>
        </authorList>
    </citation>
    <scope>NUCLEOTIDE SEQUENCE [LARGE SCALE GENOMIC DNA]</scope>
    <source>
        <strain evidence="3 4">S-16</strain>
    </source>
</reference>
<protein>
    <recommendedName>
        <fullName evidence="5">Lipoprotein</fullName>
    </recommendedName>
</protein>
<gene>
    <name evidence="3" type="ORF">DZC73_10930</name>
</gene>
<reference evidence="3 4" key="1">
    <citation type="submission" date="2018-08" db="EMBL/GenBank/DDBJ databases">
        <authorList>
            <person name="Khan S.A."/>
            <person name="Jeon C.O."/>
            <person name="Chun B.H."/>
            <person name="Jeong S.E."/>
        </authorList>
    </citation>
    <scope>NUCLEOTIDE SEQUENCE [LARGE SCALE GENOMIC DNA]</scope>
    <source>
        <strain evidence="3 4">S-16</strain>
    </source>
</reference>
<organism evidence="3 4">
    <name type="scientific">Piscinibacter terrae</name>
    <dbReference type="NCBI Taxonomy" id="2496871"/>
    <lineage>
        <taxon>Bacteria</taxon>
        <taxon>Pseudomonadati</taxon>
        <taxon>Pseudomonadota</taxon>
        <taxon>Betaproteobacteria</taxon>
        <taxon>Burkholderiales</taxon>
        <taxon>Sphaerotilaceae</taxon>
        <taxon>Piscinibacter</taxon>
    </lineage>
</organism>
<keyword evidence="2" id="KW-0732">Signal</keyword>
<feature type="compositionally biased region" description="Basic and acidic residues" evidence="1">
    <location>
        <begin position="45"/>
        <end position="57"/>
    </location>
</feature>
<evidence type="ECO:0000256" key="1">
    <source>
        <dbReference type="SAM" id="MobiDB-lite"/>
    </source>
</evidence>
<dbReference type="PROSITE" id="PS51257">
    <property type="entry name" value="PROKAR_LIPOPROTEIN"/>
    <property type="match status" value="1"/>
</dbReference>
<evidence type="ECO:0000313" key="4">
    <source>
        <dbReference type="Proteomes" id="UP000267464"/>
    </source>
</evidence>
<feature type="region of interest" description="Disordered" evidence="1">
    <location>
        <begin position="22"/>
        <end position="72"/>
    </location>
</feature>
<name>A0A3N7HU58_9BURK</name>
<feature type="signal peptide" evidence="2">
    <location>
        <begin position="1"/>
        <end position="20"/>
    </location>
</feature>
<keyword evidence="4" id="KW-1185">Reference proteome</keyword>
<sequence>MKTSLCLSACILALSGLAGCATTSDEEQPTLKDQPEARTGSNIPRKTDAKVYNKDAVQDIMRTPSPVGKPGG</sequence>
<dbReference type="AlphaFoldDB" id="A0A3N7HU58"/>
<evidence type="ECO:0008006" key="5">
    <source>
        <dbReference type="Google" id="ProtNLM"/>
    </source>
</evidence>
<dbReference type="RefSeq" id="WP_124540243.1">
    <property type="nucleotide sequence ID" value="NZ_QUSW01000002.1"/>
</dbReference>
<dbReference type="EMBL" id="QUSW01000002">
    <property type="protein sequence ID" value="RQP25333.1"/>
    <property type="molecule type" value="Genomic_DNA"/>
</dbReference>
<evidence type="ECO:0000256" key="2">
    <source>
        <dbReference type="SAM" id="SignalP"/>
    </source>
</evidence>
<evidence type="ECO:0000313" key="3">
    <source>
        <dbReference type="EMBL" id="RQP25333.1"/>
    </source>
</evidence>
<proteinExistence type="predicted"/>